<dbReference type="Proteomes" id="UP000541470">
    <property type="component" value="Unassembled WGS sequence"/>
</dbReference>
<keyword evidence="1" id="KW-1133">Transmembrane helix</keyword>
<feature type="domain" description="Neurotransmitter-gated ion-channel ligand-binding" evidence="3">
    <location>
        <begin position="41"/>
        <end position="205"/>
    </location>
</feature>
<accession>A0A7Y0FVL7</accession>
<keyword evidence="5" id="KW-1185">Reference proteome</keyword>
<dbReference type="InterPro" id="IPR038050">
    <property type="entry name" value="Neuro_actylchol_rec"/>
</dbReference>
<comment type="caution">
    <text evidence="4">The sequence shown here is derived from an EMBL/GenBank/DDBJ whole genome shotgun (WGS) entry which is preliminary data.</text>
</comment>
<dbReference type="GO" id="GO:0016020">
    <property type="term" value="C:membrane"/>
    <property type="evidence" value="ECO:0007669"/>
    <property type="project" value="InterPro"/>
</dbReference>
<feature type="transmembrane region" description="Helical" evidence="1">
    <location>
        <begin position="294"/>
        <end position="318"/>
    </location>
</feature>
<dbReference type="InterPro" id="IPR006202">
    <property type="entry name" value="Neur_chan_lig-bd"/>
</dbReference>
<evidence type="ECO:0000256" key="2">
    <source>
        <dbReference type="SAM" id="SignalP"/>
    </source>
</evidence>
<evidence type="ECO:0000256" key="1">
    <source>
        <dbReference type="SAM" id="Phobius"/>
    </source>
</evidence>
<gene>
    <name evidence="4" type="ORF">HHL25_10630</name>
</gene>
<reference evidence="4 5" key="1">
    <citation type="submission" date="2020-04" db="EMBL/GenBank/DDBJ databases">
        <title>Rhizobium sp. S-51 isolated from soil.</title>
        <authorList>
            <person name="Dahal R.H."/>
        </authorList>
    </citation>
    <scope>NUCLEOTIDE SEQUENCE [LARGE SCALE GENOMIC DNA]</scope>
    <source>
        <strain evidence="4 5">S-51</strain>
    </source>
</reference>
<organism evidence="4 5">
    <name type="scientific">Rhizobium terricola</name>
    <dbReference type="NCBI Taxonomy" id="2728849"/>
    <lineage>
        <taxon>Bacteria</taxon>
        <taxon>Pseudomonadati</taxon>
        <taxon>Pseudomonadota</taxon>
        <taxon>Alphaproteobacteria</taxon>
        <taxon>Hyphomicrobiales</taxon>
        <taxon>Rhizobiaceae</taxon>
        <taxon>Rhizobium/Agrobacterium group</taxon>
        <taxon>Rhizobium</taxon>
    </lineage>
</organism>
<feature type="signal peptide" evidence="2">
    <location>
        <begin position="1"/>
        <end position="30"/>
    </location>
</feature>
<protein>
    <submittedName>
        <fullName evidence="4">Neurotransmitter-gated ion-channel ligand-binding protein</fullName>
    </submittedName>
</protein>
<dbReference type="GO" id="GO:0005230">
    <property type="term" value="F:extracellular ligand-gated monoatomic ion channel activity"/>
    <property type="evidence" value="ECO:0007669"/>
    <property type="project" value="InterPro"/>
</dbReference>
<dbReference type="RefSeq" id="WP_169590123.1">
    <property type="nucleotide sequence ID" value="NZ_JABBGK010000002.1"/>
</dbReference>
<dbReference type="PANTHER" id="PTHR18945">
    <property type="entry name" value="NEUROTRANSMITTER GATED ION CHANNEL"/>
    <property type="match status" value="1"/>
</dbReference>
<feature type="chain" id="PRO_5031454176" evidence="2">
    <location>
        <begin position="31"/>
        <end position="358"/>
    </location>
</feature>
<dbReference type="AlphaFoldDB" id="A0A7Y0FVL7"/>
<dbReference type="InterPro" id="IPR036734">
    <property type="entry name" value="Neur_chan_lig-bd_sf"/>
</dbReference>
<evidence type="ECO:0000313" key="4">
    <source>
        <dbReference type="EMBL" id="NML74578.1"/>
    </source>
</evidence>
<proteinExistence type="predicted"/>
<keyword evidence="1" id="KW-0472">Membrane</keyword>
<evidence type="ECO:0000313" key="5">
    <source>
        <dbReference type="Proteomes" id="UP000541470"/>
    </source>
</evidence>
<keyword evidence="1" id="KW-0812">Transmembrane</keyword>
<dbReference type="Gene3D" id="2.70.170.10">
    <property type="entry name" value="Neurotransmitter-gated ion-channel ligand-binding domain"/>
    <property type="match status" value="1"/>
</dbReference>
<dbReference type="EMBL" id="JABBGK010000002">
    <property type="protein sequence ID" value="NML74578.1"/>
    <property type="molecule type" value="Genomic_DNA"/>
</dbReference>
<evidence type="ECO:0000259" key="3">
    <source>
        <dbReference type="Pfam" id="PF02931"/>
    </source>
</evidence>
<feature type="transmembrane region" description="Helical" evidence="1">
    <location>
        <begin position="265"/>
        <end position="282"/>
    </location>
</feature>
<feature type="transmembrane region" description="Helical" evidence="1">
    <location>
        <begin position="230"/>
        <end position="253"/>
    </location>
</feature>
<keyword evidence="2" id="KW-0732">Signal</keyword>
<dbReference type="Gene3D" id="1.20.58.390">
    <property type="entry name" value="Neurotransmitter-gated ion-channel transmembrane domain"/>
    <property type="match status" value="1"/>
</dbReference>
<sequence>MTGLPMRRFIFAFLSLLLLAVNAGSAGAQAAPKPLPKGVHLPMQVHFSMRVLGLSRLSETAGEASMMIEITERWRDPSQAFDPKVTGFGRFDHVGADAEARLAEIWTPGTEIENQISEPRTSSVALSMRADGTVTRIRRLDADFRVEIGMDTFPFDKQTLTLSMVTPRHSADEVIFVMNDIDRELSAVAEDLSVNNWQPHSLQFVMERFHGWNAKPFVRIKASTVVERDWQYYLLPIFVPFVAILSVSLFILWAPEKLLGDKAPMTYSALLALAALSFTYESSFPGSISMNSPVAFMVSLGYFYLVFVLLLNLILVYADFPGRRRFAHIEDIMRDNIRYSVPTIFVLVCVCSICRSLL</sequence>
<dbReference type="Pfam" id="PF02931">
    <property type="entry name" value="Neur_chan_LBD"/>
    <property type="match status" value="1"/>
</dbReference>
<dbReference type="GO" id="GO:0004888">
    <property type="term" value="F:transmembrane signaling receptor activity"/>
    <property type="evidence" value="ECO:0007669"/>
    <property type="project" value="InterPro"/>
</dbReference>
<dbReference type="SUPFAM" id="SSF63712">
    <property type="entry name" value="Nicotinic receptor ligand binding domain-like"/>
    <property type="match status" value="1"/>
</dbReference>
<dbReference type="InterPro" id="IPR006201">
    <property type="entry name" value="Neur_channel"/>
</dbReference>
<name>A0A7Y0FVL7_9HYPH</name>